<gene>
    <name evidence="6" type="ORF">LIZ65_02755</name>
</gene>
<keyword evidence="7" id="KW-1185">Reference proteome</keyword>
<evidence type="ECO:0000256" key="3">
    <source>
        <dbReference type="ARBA" id="ARBA00022729"/>
    </source>
</evidence>
<sequence>MFKRIGSVLLAIMLCISLLAGCKKNVGTSEDNAIKEEEEEQDETVSYKFGFSCITMENPYFITLEQSLRESLESQGHSMITKNPAVDIDLQIQQIDEMIEAGIDAIFLCPVSRDEITPALEKLEAADVKIINIDSEVKETTYVDAYIGSDNKNAGYICGEDLLQQSPDGGKIVILESPSQNSVIDRITGFEEAIADKGFEVVARADTQGDLNTARQEADKIFADNKDITAVMCGNDQIALGALVAAHTAGLDDIMIYGVDGSPDLKKELLKKNTLIRGTSGQSPINIGKKAAKIGIAILNGDDYEEVTHEEVFFITSDNVEMYGADGWQ</sequence>
<dbReference type="SUPFAM" id="SSF53822">
    <property type="entry name" value="Periplasmic binding protein-like I"/>
    <property type="match status" value="1"/>
</dbReference>
<dbReference type="Gene3D" id="3.40.50.2300">
    <property type="match status" value="2"/>
</dbReference>
<dbReference type="PANTHER" id="PTHR46847">
    <property type="entry name" value="D-ALLOSE-BINDING PERIPLASMIC PROTEIN-RELATED"/>
    <property type="match status" value="1"/>
</dbReference>
<name>A0ABS8DCU8_9FIRM</name>
<evidence type="ECO:0000256" key="2">
    <source>
        <dbReference type="ARBA" id="ARBA00007639"/>
    </source>
</evidence>
<dbReference type="Proteomes" id="UP001299546">
    <property type="component" value="Unassembled WGS sequence"/>
</dbReference>
<evidence type="ECO:0000259" key="5">
    <source>
        <dbReference type="Pfam" id="PF13407"/>
    </source>
</evidence>
<dbReference type="Pfam" id="PF13407">
    <property type="entry name" value="Peripla_BP_4"/>
    <property type="match status" value="1"/>
</dbReference>
<evidence type="ECO:0000256" key="1">
    <source>
        <dbReference type="ARBA" id="ARBA00004196"/>
    </source>
</evidence>
<dbReference type="EMBL" id="JAJCIS010000001">
    <property type="protein sequence ID" value="MCB7386198.1"/>
    <property type="molecule type" value="Genomic_DNA"/>
</dbReference>
<organism evidence="6 7">
    <name type="scientific">Bariatricus massiliensis</name>
    <dbReference type="NCBI Taxonomy" id="1745713"/>
    <lineage>
        <taxon>Bacteria</taxon>
        <taxon>Bacillati</taxon>
        <taxon>Bacillota</taxon>
        <taxon>Clostridia</taxon>
        <taxon>Lachnospirales</taxon>
        <taxon>Lachnospiraceae</taxon>
        <taxon>Bariatricus</taxon>
    </lineage>
</organism>
<comment type="similarity">
    <text evidence="2">Belongs to the bacterial solute-binding protein 2 family.</text>
</comment>
<accession>A0ABS8DCU8</accession>
<evidence type="ECO:0000256" key="4">
    <source>
        <dbReference type="SAM" id="SignalP"/>
    </source>
</evidence>
<feature type="chain" id="PRO_5046898986" evidence="4">
    <location>
        <begin position="21"/>
        <end position="329"/>
    </location>
</feature>
<dbReference type="PROSITE" id="PS51257">
    <property type="entry name" value="PROKAR_LIPOPROTEIN"/>
    <property type="match status" value="1"/>
</dbReference>
<reference evidence="6 7" key="1">
    <citation type="submission" date="2021-10" db="EMBL/GenBank/DDBJ databases">
        <title>Collection of gut derived symbiotic bacterial strains cultured from healthy donors.</title>
        <authorList>
            <person name="Lin H."/>
            <person name="Littmann E."/>
            <person name="Kohout C."/>
            <person name="Pamer E.G."/>
        </authorList>
    </citation>
    <scope>NUCLEOTIDE SEQUENCE [LARGE SCALE GENOMIC DNA]</scope>
    <source>
        <strain evidence="6 7">DFI.1.165</strain>
    </source>
</reference>
<proteinExistence type="inferred from homology"/>
<keyword evidence="3 4" id="KW-0732">Signal</keyword>
<protein>
    <submittedName>
        <fullName evidence="6">Sugar ABC transporter substrate-binding protein</fullName>
    </submittedName>
</protein>
<dbReference type="InterPro" id="IPR028082">
    <property type="entry name" value="Peripla_BP_I"/>
</dbReference>
<feature type="domain" description="Periplasmic binding protein" evidence="5">
    <location>
        <begin position="49"/>
        <end position="302"/>
    </location>
</feature>
<comment type="subcellular location">
    <subcellularLocation>
        <location evidence="1">Cell envelope</location>
    </subcellularLocation>
</comment>
<evidence type="ECO:0000313" key="7">
    <source>
        <dbReference type="Proteomes" id="UP001299546"/>
    </source>
</evidence>
<feature type="signal peptide" evidence="4">
    <location>
        <begin position="1"/>
        <end position="20"/>
    </location>
</feature>
<dbReference type="RefSeq" id="WP_066732436.1">
    <property type="nucleotide sequence ID" value="NZ_JAJCIQ010000001.1"/>
</dbReference>
<comment type="caution">
    <text evidence="6">The sequence shown here is derived from an EMBL/GenBank/DDBJ whole genome shotgun (WGS) entry which is preliminary data.</text>
</comment>
<evidence type="ECO:0000313" key="6">
    <source>
        <dbReference type="EMBL" id="MCB7386198.1"/>
    </source>
</evidence>
<dbReference type="PANTHER" id="PTHR46847:SF1">
    <property type="entry name" value="D-ALLOSE-BINDING PERIPLASMIC PROTEIN-RELATED"/>
    <property type="match status" value="1"/>
</dbReference>
<dbReference type="InterPro" id="IPR025997">
    <property type="entry name" value="SBP_2_dom"/>
</dbReference>
<dbReference type="CDD" id="cd19971">
    <property type="entry name" value="PBP1_ABC_sugar_binding-like"/>
    <property type="match status" value="1"/>
</dbReference>